<keyword evidence="2" id="KW-1185">Reference proteome</keyword>
<reference evidence="1" key="1">
    <citation type="submission" date="2023-04" db="EMBL/GenBank/DDBJ databases">
        <authorList>
            <consortium name="ELIXIR-Norway"/>
        </authorList>
    </citation>
    <scope>NUCLEOTIDE SEQUENCE [LARGE SCALE GENOMIC DNA]</scope>
</reference>
<name>A0ABN9A0B7_RANTA</name>
<evidence type="ECO:0000313" key="2">
    <source>
        <dbReference type="Proteomes" id="UP001176941"/>
    </source>
</evidence>
<proteinExistence type="predicted"/>
<protein>
    <submittedName>
        <fullName evidence="1">Uncharacterized protein</fullName>
    </submittedName>
</protein>
<sequence>MSLGSQMTLWGRGASPTLGFTYSLLCQEHRKLYSSTLLGRRVGSLQYGILLGLRQLMLDVLLLIRLLLLLGCEPTLLFCPGFQVIVALVGHAEEQGGVTAELDEQRDLHRRNHLVRDSRRTDAFELWYWRKLLRVPWTA</sequence>
<evidence type="ECO:0000313" key="1">
    <source>
        <dbReference type="EMBL" id="CAI9177856.1"/>
    </source>
</evidence>
<organism evidence="1 2">
    <name type="scientific">Rangifer tarandus platyrhynchus</name>
    <name type="common">Svalbard reindeer</name>
    <dbReference type="NCBI Taxonomy" id="3082113"/>
    <lineage>
        <taxon>Eukaryota</taxon>
        <taxon>Metazoa</taxon>
        <taxon>Chordata</taxon>
        <taxon>Craniata</taxon>
        <taxon>Vertebrata</taxon>
        <taxon>Euteleostomi</taxon>
        <taxon>Mammalia</taxon>
        <taxon>Eutheria</taxon>
        <taxon>Laurasiatheria</taxon>
        <taxon>Artiodactyla</taxon>
        <taxon>Ruminantia</taxon>
        <taxon>Pecora</taxon>
        <taxon>Cervidae</taxon>
        <taxon>Odocoileinae</taxon>
        <taxon>Rangifer</taxon>
    </lineage>
</organism>
<dbReference type="EMBL" id="OX459943">
    <property type="protein sequence ID" value="CAI9177856.1"/>
    <property type="molecule type" value="Genomic_DNA"/>
</dbReference>
<dbReference type="Proteomes" id="UP001176941">
    <property type="component" value="Chromosome 7"/>
</dbReference>
<accession>A0ABN9A0B7</accession>
<gene>
    <name evidence="1" type="ORF">MRATA1EN1_LOCUS26818</name>
</gene>